<organism evidence="14 15">
    <name type="scientific">Roseibaca calidilacus</name>
    <dbReference type="NCBI Taxonomy" id="1666912"/>
    <lineage>
        <taxon>Bacteria</taxon>
        <taxon>Pseudomonadati</taxon>
        <taxon>Pseudomonadota</taxon>
        <taxon>Alphaproteobacteria</taxon>
        <taxon>Rhodobacterales</taxon>
        <taxon>Paracoccaceae</taxon>
        <taxon>Roseinatronobacter</taxon>
    </lineage>
</organism>
<comment type="caution">
    <text evidence="14">The sequence shown here is derived from an EMBL/GenBank/DDBJ whole genome shotgun (WGS) entry which is preliminary data.</text>
</comment>
<evidence type="ECO:0000256" key="8">
    <source>
        <dbReference type="ARBA" id="ARBA00022801"/>
    </source>
</evidence>
<dbReference type="STRING" id="1666912.Ga0058931_2993"/>
<evidence type="ECO:0000256" key="9">
    <source>
        <dbReference type="ARBA" id="ARBA00023004"/>
    </source>
</evidence>
<keyword evidence="16" id="KW-1185">Reference proteome</keyword>
<dbReference type="InterPro" id="IPR036895">
    <property type="entry name" value="Uracil-DNA_glycosylase-like_sf"/>
</dbReference>
<evidence type="ECO:0000313" key="16">
    <source>
        <dbReference type="Proteomes" id="UP000182045"/>
    </source>
</evidence>
<evidence type="ECO:0000256" key="10">
    <source>
        <dbReference type="ARBA" id="ARBA00023014"/>
    </source>
</evidence>
<evidence type="ECO:0000256" key="11">
    <source>
        <dbReference type="ARBA" id="ARBA00023204"/>
    </source>
</evidence>
<dbReference type="NCBIfam" id="TIGR00758">
    <property type="entry name" value="UDG_fam4"/>
    <property type="match status" value="1"/>
</dbReference>
<sequence length="276" mass="30763">MLSLGARARYLLRMESAWQDDWHLARAYLAWQAELGATDAICDAPVNRYDLPAKLEKPKPAPVAAAPLAEAPQPDPVADAQTMAQAAHDLDALQAAMAAFEHCELKRGARNLVFSDGMRGARVMIVGEAPGREEDRVGKPFVGDAGQMLDRMFAAIGQRRDQPDPKKALYITNILPWRPPQNRDPSTEERAMMRPFVLRHIELADPDILILMGRISASTLLERDVRITKERGEWTSVLGRPTIPMLHPAYLLRNPAAKRDAWADLLSLQAKLRELP</sequence>
<evidence type="ECO:0000259" key="12">
    <source>
        <dbReference type="SMART" id="SM00986"/>
    </source>
</evidence>
<dbReference type="GO" id="GO:0046872">
    <property type="term" value="F:metal ion binding"/>
    <property type="evidence" value="ECO:0007669"/>
    <property type="project" value="UniProtKB-KW"/>
</dbReference>
<evidence type="ECO:0000313" key="14">
    <source>
        <dbReference type="EMBL" id="KPP90725.1"/>
    </source>
</evidence>
<gene>
    <name evidence="14" type="primary">dpo</name>
    <name evidence="13" type="ORF">Ga0058931_2993</name>
    <name evidence="14" type="ORF">HLUCCA05_04765</name>
</gene>
<keyword evidence="9" id="KW-0408">Iron</keyword>
<keyword evidence="7" id="KW-0227">DNA damage</keyword>
<keyword evidence="6" id="KW-0479">Metal-binding</keyword>
<evidence type="ECO:0000256" key="6">
    <source>
        <dbReference type="ARBA" id="ARBA00022723"/>
    </source>
</evidence>
<dbReference type="InterPro" id="IPR005273">
    <property type="entry name" value="Ura-DNA_glyco_family4"/>
</dbReference>
<dbReference type="CDD" id="cd10030">
    <property type="entry name" value="UDG-F4_TTUDGA_SPO1dp_like"/>
    <property type="match status" value="1"/>
</dbReference>
<dbReference type="InterPro" id="IPR005122">
    <property type="entry name" value="Uracil-DNA_glycosylase-like"/>
</dbReference>
<dbReference type="Proteomes" id="UP000050413">
    <property type="component" value="Unassembled WGS sequence"/>
</dbReference>
<keyword evidence="8" id="KW-0378">Hydrolase</keyword>
<evidence type="ECO:0000256" key="3">
    <source>
        <dbReference type="ARBA" id="ARBA00012030"/>
    </source>
</evidence>
<dbReference type="PATRIC" id="fig|1666912.4.peg.2705"/>
<dbReference type="SUPFAM" id="SSF52141">
    <property type="entry name" value="Uracil-DNA glycosylase-like"/>
    <property type="match status" value="1"/>
</dbReference>
<dbReference type="GO" id="GO:0006281">
    <property type="term" value="P:DNA repair"/>
    <property type="evidence" value="ECO:0007669"/>
    <property type="project" value="UniProtKB-KW"/>
</dbReference>
<keyword evidence="11" id="KW-0234">DNA repair</keyword>
<reference evidence="13 16" key="2">
    <citation type="submission" date="2016-01" db="EMBL/GenBank/DDBJ databases">
        <authorList>
            <person name="Varghese N."/>
        </authorList>
    </citation>
    <scope>NUCLEOTIDE SEQUENCE [LARGE SCALE GENOMIC DNA]</scope>
    <source>
        <strain evidence="13 16">HL-91</strain>
    </source>
</reference>
<evidence type="ECO:0000256" key="1">
    <source>
        <dbReference type="ARBA" id="ARBA00001400"/>
    </source>
</evidence>
<dbReference type="PANTHER" id="PTHR33693">
    <property type="entry name" value="TYPE-5 URACIL-DNA GLYCOSYLASE"/>
    <property type="match status" value="1"/>
</dbReference>
<keyword evidence="10" id="KW-0411">Iron-sulfur</keyword>
<dbReference type="GO" id="GO:0051539">
    <property type="term" value="F:4 iron, 4 sulfur cluster binding"/>
    <property type="evidence" value="ECO:0007669"/>
    <property type="project" value="UniProtKB-KW"/>
</dbReference>
<dbReference type="EMBL" id="LJSG01000016">
    <property type="protein sequence ID" value="KPP90725.1"/>
    <property type="molecule type" value="Genomic_DNA"/>
</dbReference>
<dbReference type="GO" id="GO:0004844">
    <property type="term" value="F:uracil DNA N-glycosylase activity"/>
    <property type="evidence" value="ECO:0007669"/>
    <property type="project" value="UniProtKB-EC"/>
</dbReference>
<comment type="similarity">
    <text evidence="2">Belongs to the uracil-DNA glycosylase (UDG) superfamily. Type 4 (UDGa) family.</text>
</comment>
<reference evidence="14 15" key="1">
    <citation type="submission" date="2015-09" db="EMBL/GenBank/DDBJ databases">
        <title>Identification and resolution of microdiversity through metagenomic sequencing of parallel consortia.</title>
        <authorList>
            <person name="Nelson W.C."/>
            <person name="Romine M.F."/>
            <person name="Lindemann S.R."/>
        </authorList>
    </citation>
    <scope>NUCLEOTIDE SEQUENCE [LARGE SCALE GENOMIC DNA]</scope>
    <source>
        <strain evidence="14">HL-91</strain>
    </source>
</reference>
<keyword evidence="5" id="KW-0004">4Fe-4S</keyword>
<comment type="catalytic activity">
    <reaction evidence="1">
        <text>Hydrolyzes single-stranded DNA or mismatched double-stranded DNA and polynucleotides, releasing free uracil.</text>
        <dbReference type="EC" id="3.2.2.27"/>
    </reaction>
</comment>
<dbReference type="Pfam" id="PF03167">
    <property type="entry name" value="UDG"/>
    <property type="match status" value="1"/>
</dbReference>
<dbReference type="PANTHER" id="PTHR33693:SF1">
    <property type="entry name" value="TYPE-4 URACIL-DNA GLYCOSYLASE"/>
    <property type="match status" value="1"/>
</dbReference>
<dbReference type="SMART" id="SM00986">
    <property type="entry name" value="UDG"/>
    <property type="match status" value="1"/>
</dbReference>
<dbReference type="AlphaFoldDB" id="A0A0P7W392"/>
<accession>A0A0P7W392</accession>
<dbReference type="SMART" id="SM00987">
    <property type="entry name" value="UreE_C"/>
    <property type="match status" value="1"/>
</dbReference>
<evidence type="ECO:0000313" key="15">
    <source>
        <dbReference type="Proteomes" id="UP000050413"/>
    </source>
</evidence>
<dbReference type="Proteomes" id="UP000182045">
    <property type="component" value="Unassembled WGS sequence"/>
</dbReference>
<evidence type="ECO:0000256" key="2">
    <source>
        <dbReference type="ARBA" id="ARBA00006521"/>
    </source>
</evidence>
<evidence type="ECO:0000256" key="5">
    <source>
        <dbReference type="ARBA" id="ARBA00022485"/>
    </source>
</evidence>
<evidence type="ECO:0000313" key="13">
    <source>
        <dbReference type="EMBL" id="CUX83453.1"/>
    </source>
</evidence>
<dbReference type="EMBL" id="FBYC01000004">
    <property type="protein sequence ID" value="CUX83453.1"/>
    <property type="molecule type" value="Genomic_DNA"/>
</dbReference>
<evidence type="ECO:0000256" key="4">
    <source>
        <dbReference type="ARBA" id="ARBA00019403"/>
    </source>
</evidence>
<dbReference type="InterPro" id="IPR051536">
    <property type="entry name" value="UDG_Type-4/5"/>
</dbReference>
<dbReference type="Gene3D" id="3.40.470.10">
    <property type="entry name" value="Uracil-DNA glycosylase-like domain"/>
    <property type="match status" value="1"/>
</dbReference>
<feature type="domain" description="Uracil-DNA glycosylase-like" evidence="12">
    <location>
        <begin position="114"/>
        <end position="266"/>
    </location>
</feature>
<protein>
    <recommendedName>
        <fullName evidence="4">Type-4 uracil-DNA glycosylase</fullName>
        <ecNumber evidence="3">3.2.2.27</ecNumber>
    </recommendedName>
</protein>
<name>A0A0P7W392_9RHOB</name>
<dbReference type="EC" id="3.2.2.27" evidence="3"/>
<proteinExistence type="inferred from homology"/>
<evidence type="ECO:0000256" key="7">
    <source>
        <dbReference type="ARBA" id="ARBA00022763"/>
    </source>
</evidence>